<keyword evidence="2" id="KW-1185">Reference proteome</keyword>
<sequence>MGHYVFVQKGDYRGLSGWDVPITRAQASAMLLRALDIPLQENPSVTFKDVSNESTHYRTLGTINDKGILRGSRPGRYFFGA</sequence>
<evidence type="ECO:0000313" key="2">
    <source>
        <dbReference type="Proteomes" id="UP001596109"/>
    </source>
</evidence>
<gene>
    <name evidence="1" type="ORF">ACFPRA_20190</name>
</gene>
<proteinExistence type="predicted"/>
<organism evidence="1 2">
    <name type="scientific">Sporosarcina soli</name>
    <dbReference type="NCBI Taxonomy" id="334736"/>
    <lineage>
        <taxon>Bacteria</taxon>
        <taxon>Bacillati</taxon>
        <taxon>Bacillota</taxon>
        <taxon>Bacilli</taxon>
        <taxon>Bacillales</taxon>
        <taxon>Caryophanaceae</taxon>
        <taxon>Sporosarcina</taxon>
    </lineage>
</organism>
<evidence type="ECO:0008006" key="3">
    <source>
        <dbReference type="Google" id="ProtNLM"/>
    </source>
</evidence>
<dbReference type="EMBL" id="JBHSNO010000015">
    <property type="protein sequence ID" value="MFC5591205.1"/>
    <property type="molecule type" value="Genomic_DNA"/>
</dbReference>
<dbReference type="RefSeq" id="WP_381438695.1">
    <property type="nucleotide sequence ID" value="NZ_JBHSNO010000015.1"/>
</dbReference>
<accession>A0ABW0TP10</accession>
<reference evidence="2" key="1">
    <citation type="journal article" date="2019" name="Int. J. Syst. Evol. Microbiol.">
        <title>The Global Catalogue of Microorganisms (GCM) 10K type strain sequencing project: providing services to taxonomists for standard genome sequencing and annotation.</title>
        <authorList>
            <consortium name="The Broad Institute Genomics Platform"/>
            <consortium name="The Broad Institute Genome Sequencing Center for Infectious Disease"/>
            <person name="Wu L."/>
            <person name="Ma J."/>
        </authorList>
    </citation>
    <scope>NUCLEOTIDE SEQUENCE [LARGE SCALE GENOMIC DNA]</scope>
    <source>
        <strain evidence="2">CGMCC 4.1434</strain>
    </source>
</reference>
<evidence type="ECO:0000313" key="1">
    <source>
        <dbReference type="EMBL" id="MFC5591205.1"/>
    </source>
</evidence>
<name>A0ABW0TP10_9BACL</name>
<dbReference type="Proteomes" id="UP001596109">
    <property type="component" value="Unassembled WGS sequence"/>
</dbReference>
<comment type="caution">
    <text evidence="1">The sequence shown here is derived from an EMBL/GenBank/DDBJ whole genome shotgun (WGS) entry which is preliminary data.</text>
</comment>
<protein>
    <recommendedName>
        <fullName evidence="3">SLH domain-containing protein</fullName>
    </recommendedName>
</protein>